<gene>
    <name evidence="2" type="ORF">U9M48_009087</name>
</gene>
<dbReference type="EMBL" id="CP144746">
    <property type="protein sequence ID" value="WVZ58861.1"/>
    <property type="molecule type" value="Genomic_DNA"/>
</dbReference>
<sequence>MPLLLSAPSSSTPWDYWLQLQSSSSNSPRKAALHTQSSSSNPRDAGGGGHGRALVTMHHLVETLEEVTIQGMQHHQQKLVRERGRRIWAAAELWLAR</sequence>
<reference evidence="2 3" key="1">
    <citation type="submission" date="2024-02" db="EMBL/GenBank/DDBJ databases">
        <title>High-quality chromosome-scale genome assembly of Pensacola bahiagrass (Paspalum notatum Flugge var. saurae).</title>
        <authorList>
            <person name="Vega J.M."/>
            <person name="Podio M."/>
            <person name="Orjuela J."/>
            <person name="Siena L.A."/>
            <person name="Pessino S.C."/>
            <person name="Combes M.C."/>
            <person name="Mariac C."/>
            <person name="Albertini E."/>
            <person name="Pupilli F."/>
            <person name="Ortiz J.P.A."/>
            <person name="Leblanc O."/>
        </authorList>
    </citation>
    <scope>NUCLEOTIDE SEQUENCE [LARGE SCALE GENOMIC DNA]</scope>
    <source>
        <strain evidence="2">R1</strain>
        <tissue evidence="2">Leaf</tissue>
    </source>
</reference>
<organism evidence="2 3">
    <name type="scientific">Paspalum notatum var. saurae</name>
    <dbReference type="NCBI Taxonomy" id="547442"/>
    <lineage>
        <taxon>Eukaryota</taxon>
        <taxon>Viridiplantae</taxon>
        <taxon>Streptophyta</taxon>
        <taxon>Embryophyta</taxon>
        <taxon>Tracheophyta</taxon>
        <taxon>Spermatophyta</taxon>
        <taxon>Magnoliopsida</taxon>
        <taxon>Liliopsida</taxon>
        <taxon>Poales</taxon>
        <taxon>Poaceae</taxon>
        <taxon>PACMAD clade</taxon>
        <taxon>Panicoideae</taxon>
        <taxon>Andropogonodae</taxon>
        <taxon>Paspaleae</taxon>
        <taxon>Paspalinae</taxon>
        <taxon>Paspalum</taxon>
    </lineage>
</organism>
<protein>
    <submittedName>
        <fullName evidence="2">Uncharacterized protein</fullName>
    </submittedName>
</protein>
<evidence type="ECO:0000256" key="1">
    <source>
        <dbReference type="SAM" id="MobiDB-lite"/>
    </source>
</evidence>
<dbReference type="AlphaFoldDB" id="A0AAQ3SQP8"/>
<accession>A0AAQ3SQP8</accession>
<dbReference type="Proteomes" id="UP001341281">
    <property type="component" value="Chromosome 02"/>
</dbReference>
<evidence type="ECO:0000313" key="3">
    <source>
        <dbReference type="Proteomes" id="UP001341281"/>
    </source>
</evidence>
<evidence type="ECO:0000313" key="2">
    <source>
        <dbReference type="EMBL" id="WVZ58861.1"/>
    </source>
</evidence>
<feature type="region of interest" description="Disordered" evidence="1">
    <location>
        <begin position="27"/>
        <end position="52"/>
    </location>
</feature>
<name>A0AAQ3SQP8_PASNO</name>
<keyword evidence="3" id="KW-1185">Reference proteome</keyword>
<proteinExistence type="predicted"/>
<feature type="compositionally biased region" description="Polar residues" evidence="1">
    <location>
        <begin position="27"/>
        <end position="42"/>
    </location>
</feature>